<feature type="compositionally biased region" description="Acidic residues" evidence="1">
    <location>
        <begin position="293"/>
        <end position="302"/>
    </location>
</feature>
<dbReference type="PANTHER" id="PTHR16039:SF1">
    <property type="entry name" value="HAUS AUGMIN-LIKE COMPLEX SUBUNIT 2"/>
    <property type="match status" value="1"/>
</dbReference>
<comment type="caution">
    <text evidence="2">The sequence shown here is derived from an EMBL/GenBank/DDBJ whole genome shotgun (WGS) entry which is preliminary data.</text>
</comment>
<dbReference type="GO" id="GO:1990498">
    <property type="term" value="C:mitotic spindle microtubule"/>
    <property type="evidence" value="ECO:0007669"/>
    <property type="project" value="TreeGrafter"/>
</dbReference>
<dbReference type="GO" id="GO:0051225">
    <property type="term" value="P:spindle assembly"/>
    <property type="evidence" value="ECO:0007669"/>
    <property type="project" value="InterPro"/>
</dbReference>
<name>A0A978VJ48_ZIZJJ</name>
<evidence type="ECO:0000313" key="3">
    <source>
        <dbReference type="Proteomes" id="UP000813462"/>
    </source>
</evidence>
<evidence type="ECO:0000313" key="2">
    <source>
        <dbReference type="EMBL" id="KAH7533117.1"/>
    </source>
</evidence>
<protein>
    <recommendedName>
        <fullName evidence="4">AUGMIN subunit 2</fullName>
    </recommendedName>
</protein>
<reference evidence="2" key="1">
    <citation type="journal article" date="2021" name="Front. Plant Sci.">
        <title>Chromosome-Scale Genome Assembly for Chinese Sour Jujube and Insights Into Its Genome Evolution and Domestication Signature.</title>
        <authorList>
            <person name="Shen L.-Y."/>
            <person name="Luo H."/>
            <person name="Wang X.-L."/>
            <person name="Wang X.-M."/>
            <person name="Qiu X.-J."/>
            <person name="Liu H."/>
            <person name="Zhou S.-S."/>
            <person name="Jia K.-H."/>
            <person name="Nie S."/>
            <person name="Bao Y.-T."/>
            <person name="Zhang R.-G."/>
            <person name="Yun Q.-Z."/>
            <person name="Chai Y.-H."/>
            <person name="Lu J.-Y."/>
            <person name="Li Y."/>
            <person name="Zhao S.-W."/>
            <person name="Mao J.-F."/>
            <person name="Jia S.-G."/>
            <person name="Mao Y.-M."/>
        </authorList>
    </citation>
    <scope>NUCLEOTIDE SEQUENCE</scope>
    <source>
        <strain evidence="2">AT0</strain>
        <tissue evidence="2">Leaf</tissue>
    </source>
</reference>
<dbReference type="AlphaFoldDB" id="A0A978VJ48"/>
<gene>
    <name evidence="2" type="ORF">FEM48_Zijuj04G0096400</name>
</gene>
<dbReference type="Pfam" id="PF15003">
    <property type="entry name" value="HAUS2"/>
    <property type="match status" value="1"/>
</dbReference>
<feature type="region of interest" description="Disordered" evidence="1">
    <location>
        <begin position="246"/>
        <end position="321"/>
    </location>
</feature>
<sequence>MSMGSDTSWVGKKPLRRIGGMSDALSIASDLGFSVAPPPTQVVEMSLWRACEGDFVVNSEFDFENRRWLEELQNLSTTTGEKGDDLIRVLRELTTVQRKIADLQVELQGRKDDKNVAHLTHVSEMEKKCETLARITTILKDVIQNKDRIIARLQQPYSLDCIPVEAEYQKQFSELLMKAASDYGALTASVADFQWSQTFKEPPAVWGEMLRPIPVALASCTRFFEAMSAMRESFATLQNLRVGHSDSSLPMTPANDHSQRVPGDSECVTPAPWRTEPSFDDLAIRSSRRQDIEQQEIEDESVADGTGHRRLSWPPIKKNGT</sequence>
<organism evidence="2 3">
    <name type="scientific">Ziziphus jujuba var. spinosa</name>
    <dbReference type="NCBI Taxonomy" id="714518"/>
    <lineage>
        <taxon>Eukaryota</taxon>
        <taxon>Viridiplantae</taxon>
        <taxon>Streptophyta</taxon>
        <taxon>Embryophyta</taxon>
        <taxon>Tracheophyta</taxon>
        <taxon>Spermatophyta</taxon>
        <taxon>Magnoliopsida</taxon>
        <taxon>eudicotyledons</taxon>
        <taxon>Gunneridae</taxon>
        <taxon>Pentapetalae</taxon>
        <taxon>rosids</taxon>
        <taxon>fabids</taxon>
        <taxon>Rosales</taxon>
        <taxon>Rhamnaceae</taxon>
        <taxon>Paliureae</taxon>
        <taxon>Ziziphus</taxon>
    </lineage>
</organism>
<dbReference type="PANTHER" id="PTHR16039">
    <property type="entry name" value="HAUS AUGMIN-LIKE COMPLEX SUBUNIT 2"/>
    <property type="match status" value="1"/>
</dbReference>
<dbReference type="EMBL" id="JAEACU010000004">
    <property type="protein sequence ID" value="KAH7533117.1"/>
    <property type="molecule type" value="Genomic_DNA"/>
</dbReference>
<dbReference type="Proteomes" id="UP000813462">
    <property type="component" value="Unassembled WGS sequence"/>
</dbReference>
<dbReference type="InterPro" id="IPR028346">
    <property type="entry name" value="HAUS2"/>
</dbReference>
<accession>A0A978VJ48</accession>
<evidence type="ECO:0008006" key="4">
    <source>
        <dbReference type="Google" id="ProtNLM"/>
    </source>
</evidence>
<dbReference type="GO" id="GO:0031023">
    <property type="term" value="P:microtubule organizing center organization"/>
    <property type="evidence" value="ECO:0007669"/>
    <property type="project" value="InterPro"/>
</dbReference>
<evidence type="ECO:0000256" key="1">
    <source>
        <dbReference type="SAM" id="MobiDB-lite"/>
    </source>
</evidence>
<dbReference type="GO" id="GO:0007020">
    <property type="term" value="P:microtubule nucleation"/>
    <property type="evidence" value="ECO:0007669"/>
    <property type="project" value="TreeGrafter"/>
</dbReference>
<proteinExistence type="predicted"/>